<reference evidence="1" key="1">
    <citation type="submission" date="2023-07" db="EMBL/GenBank/DDBJ databases">
        <title>draft genome sequence of fig (Ficus carica).</title>
        <authorList>
            <person name="Takahashi T."/>
            <person name="Nishimura K."/>
        </authorList>
    </citation>
    <scope>NUCLEOTIDE SEQUENCE</scope>
</reference>
<dbReference type="Proteomes" id="UP001187192">
    <property type="component" value="Unassembled WGS sequence"/>
</dbReference>
<sequence length="180" mass="20567">MIMMAFKEGLKVRYSSKYLSVSVSNLTAVLDAILWRVGAADCEMWNGHHHGFWKKNSKLPRVVPIRARSGLVHDLGTQMKRTARLCWHSEEWRKSYVSSIGPKERLHDIETLFRFCHVGTHLQDMIASRRLVKEAHASARSLGIGALIQMSLKASIASRSELRSESVKDKLSLRYDMMRS</sequence>
<dbReference type="AlphaFoldDB" id="A0AA88J7Z4"/>
<dbReference type="EMBL" id="BTGU01000204">
    <property type="protein sequence ID" value="GMN64984.1"/>
    <property type="molecule type" value="Genomic_DNA"/>
</dbReference>
<evidence type="ECO:0000313" key="2">
    <source>
        <dbReference type="Proteomes" id="UP001187192"/>
    </source>
</evidence>
<name>A0AA88J7Z4_FICCA</name>
<proteinExistence type="predicted"/>
<gene>
    <name evidence="1" type="ORF">TIFTF001_034040</name>
</gene>
<comment type="caution">
    <text evidence="1">The sequence shown here is derived from an EMBL/GenBank/DDBJ whole genome shotgun (WGS) entry which is preliminary data.</text>
</comment>
<organism evidence="1 2">
    <name type="scientific">Ficus carica</name>
    <name type="common">Common fig</name>
    <dbReference type="NCBI Taxonomy" id="3494"/>
    <lineage>
        <taxon>Eukaryota</taxon>
        <taxon>Viridiplantae</taxon>
        <taxon>Streptophyta</taxon>
        <taxon>Embryophyta</taxon>
        <taxon>Tracheophyta</taxon>
        <taxon>Spermatophyta</taxon>
        <taxon>Magnoliopsida</taxon>
        <taxon>eudicotyledons</taxon>
        <taxon>Gunneridae</taxon>
        <taxon>Pentapetalae</taxon>
        <taxon>rosids</taxon>
        <taxon>fabids</taxon>
        <taxon>Rosales</taxon>
        <taxon>Moraceae</taxon>
        <taxon>Ficeae</taxon>
        <taxon>Ficus</taxon>
    </lineage>
</organism>
<evidence type="ECO:0000313" key="1">
    <source>
        <dbReference type="EMBL" id="GMN64984.1"/>
    </source>
</evidence>
<keyword evidence="2" id="KW-1185">Reference proteome</keyword>
<protein>
    <submittedName>
        <fullName evidence="1">Uncharacterized protein</fullName>
    </submittedName>
</protein>
<accession>A0AA88J7Z4</accession>